<evidence type="ECO:0008006" key="3">
    <source>
        <dbReference type="Google" id="ProtNLM"/>
    </source>
</evidence>
<accession>A0AB73IQU2</accession>
<name>A0AB73IQU2_9BURK</name>
<protein>
    <recommendedName>
        <fullName evidence="3">Virulence factor domain-containing protein</fullName>
    </recommendedName>
</protein>
<organism evidence="1 2">
    <name type="scientific">Paraburkholderia caledonica</name>
    <dbReference type="NCBI Taxonomy" id="134536"/>
    <lineage>
        <taxon>Bacteria</taxon>
        <taxon>Pseudomonadati</taxon>
        <taxon>Pseudomonadota</taxon>
        <taxon>Betaproteobacteria</taxon>
        <taxon>Burkholderiales</taxon>
        <taxon>Burkholderiaceae</taxon>
        <taxon>Paraburkholderia</taxon>
    </lineage>
</organism>
<dbReference type="AlphaFoldDB" id="A0AB73IQU2"/>
<comment type="caution">
    <text evidence="1">The sequence shown here is derived from an EMBL/GenBank/DDBJ whole genome shotgun (WGS) entry which is preliminary data.</text>
</comment>
<dbReference type="Proteomes" id="UP001229486">
    <property type="component" value="Unassembled WGS sequence"/>
</dbReference>
<evidence type="ECO:0000313" key="2">
    <source>
        <dbReference type="Proteomes" id="UP001229486"/>
    </source>
</evidence>
<dbReference type="RefSeq" id="WP_392396294.1">
    <property type="nucleotide sequence ID" value="NZ_JAURTK010000029.1"/>
</dbReference>
<evidence type="ECO:0000313" key="1">
    <source>
        <dbReference type="EMBL" id="MDP9651747.1"/>
    </source>
</evidence>
<reference evidence="1" key="1">
    <citation type="submission" date="2023-07" db="EMBL/GenBank/DDBJ databases">
        <title>Sorghum-associated microbial communities from plants grown in Nebraska, USA.</title>
        <authorList>
            <person name="Schachtman D."/>
        </authorList>
    </citation>
    <scope>NUCLEOTIDE SEQUENCE</scope>
    <source>
        <strain evidence="1">DS1061</strain>
    </source>
</reference>
<proteinExistence type="predicted"/>
<sequence>MAMRFIPAVYSSSGGSLPRTDERAKADFIRQHVRHGWAESDATARYELWAARAIDTNPDLDLNSHQELADEAIARARNSSRAQD</sequence>
<dbReference type="EMBL" id="JAURTK010000029">
    <property type="protein sequence ID" value="MDP9651747.1"/>
    <property type="molecule type" value="Genomic_DNA"/>
</dbReference>
<gene>
    <name evidence="1" type="ORF">J2793_007222</name>
</gene>